<organism evidence="1 2">
    <name type="scientific">Rhodococcus rhodochrous</name>
    <dbReference type="NCBI Taxonomy" id="1829"/>
    <lineage>
        <taxon>Bacteria</taxon>
        <taxon>Bacillati</taxon>
        <taxon>Actinomycetota</taxon>
        <taxon>Actinomycetes</taxon>
        <taxon>Mycobacteriales</taxon>
        <taxon>Nocardiaceae</taxon>
        <taxon>Rhodococcus</taxon>
    </lineage>
</organism>
<proteinExistence type="predicted"/>
<dbReference type="GO" id="GO:0016705">
    <property type="term" value="F:oxidoreductase activity, acting on paired donors, with incorporation or reduction of molecular oxygen"/>
    <property type="evidence" value="ECO:0007669"/>
    <property type="project" value="InterPro"/>
</dbReference>
<protein>
    <submittedName>
        <fullName evidence="1">Uncharacterized protein</fullName>
    </submittedName>
</protein>
<dbReference type="InterPro" id="IPR036661">
    <property type="entry name" value="Luciferase-like_sf"/>
</dbReference>
<gene>
    <name evidence="1" type="ORF">KUM34_027485</name>
</gene>
<dbReference type="EMBL" id="CP083975">
    <property type="protein sequence ID" value="UZF48124.1"/>
    <property type="molecule type" value="Genomic_DNA"/>
</dbReference>
<dbReference type="RefSeq" id="WP_229583486.1">
    <property type="nucleotide sequence ID" value="NZ_CP083975.1"/>
</dbReference>
<dbReference type="SUPFAM" id="SSF51679">
    <property type="entry name" value="Bacterial luciferase-like"/>
    <property type="match status" value="1"/>
</dbReference>
<geneLocation type="plasmid" evidence="1 2">
    <name>pGD02.2.1</name>
</geneLocation>
<dbReference type="Gene3D" id="3.20.20.30">
    <property type="entry name" value="Luciferase-like domain"/>
    <property type="match status" value="1"/>
</dbReference>
<sequence>MKTSACTRPRDHLRLFLPTRTPGASDDWHEITAGDKPAICVQAPDLGYTQQLYLRHRAALRREGHEPDDVSFIVDVAVLISDCAREARRAWRERADDDSFGQMGLRYIGTPAGLRGLLDDIYSAQVADGVALSALAGYNTIDEIFSAVDAREVMPLPTWHVSSR</sequence>
<keyword evidence="1" id="KW-0614">Plasmid</keyword>
<evidence type="ECO:0000313" key="2">
    <source>
        <dbReference type="Proteomes" id="UP001162740"/>
    </source>
</evidence>
<name>A0AA46X106_RHORH</name>
<evidence type="ECO:0000313" key="1">
    <source>
        <dbReference type="EMBL" id="UZF48124.1"/>
    </source>
</evidence>
<reference evidence="1 2" key="1">
    <citation type="journal article" date="2021" name="Front. Microbiol.">
        <title>Bacterial Transformation of Aromatic Monomers in Softwood Black Liquor.</title>
        <authorList>
            <person name="Navas L.E."/>
            <person name="Dexter G."/>
            <person name="Liu J."/>
            <person name="Levy-Booth D."/>
            <person name="Cho M."/>
            <person name="Jang S.K."/>
            <person name="Mansfield S.D."/>
            <person name="Renneckar S."/>
            <person name="Mohn W.W."/>
            <person name="Eltis L.D."/>
        </authorList>
    </citation>
    <scope>NUCLEOTIDE SEQUENCE [LARGE SCALE GENOMIC DNA]</scope>
    <source>
        <strain evidence="1 2">GD02</strain>
    </source>
</reference>
<accession>A0AA46X106</accession>
<dbReference type="Proteomes" id="UP001162740">
    <property type="component" value="Plasmid pGD02.2.1"/>
</dbReference>
<dbReference type="AlphaFoldDB" id="A0AA46X106"/>